<dbReference type="AlphaFoldDB" id="A0A1H0GLC2"/>
<reference evidence="2" key="1">
    <citation type="submission" date="2016-10" db="EMBL/GenBank/DDBJ databases">
        <authorList>
            <person name="Varghese N."/>
            <person name="Submissions S."/>
        </authorList>
    </citation>
    <scope>NUCLEOTIDE SEQUENCE [LARGE SCALE GENOMIC DNA]</scope>
    <source>
        <strain evidence="2">CGMCC 1.6494</strain>
    </source>
</reference>
<evidence type="ECO:0000313" key="2">
    <source>
        <dbReference type="Proteomes" id="UP000199677"/>
    </source>
</evidence>
<dbReference type="Proteomes" id="UP000199677">
    <property type="component" value="Unassembled WGS sequence"/>
</dbReference>
<proteinExistence type="predicted"/>
<organism evidence="1 2">
    <name type="scientific">Vreelandella arcis</name>
    <dbReference type="NCBI Taxonomy" id="416873"/>
    <lineage>
        <taxon>Bacteria</taxon>
        <taxon>Pseudomonadati</taxon>
        <taxon>Pseudomonadota</taxon>
        <taxon>Gammaproteobacteria</taxon>
        <taxon>Oceanospirillales</taxon>
        <taxon>Halomonadaceae</taxon>
        <taxon>Vreelandella</taxon>
    </lineage>
</organism>
<protein>
    <submittedName>
        <fullName evidence="1">Uncharacterized protein</fullName>
    </submittedName>
</protein>
<keyword evidence="2" id="KW-1185">Reference proteome</keyword>
<sequence length="40" mass="4386">MGKNNRDIAGRVLNLGNAEHHRANNLAENITARRSMGLLS</sequence>
<dbReference type="STRING" id="416873.SAMN04487951_11284"/>
<gene>
    <name evidence="1" type="ORF">SAMN04487951_11284</name>
</gene>
<dbReference type="EMBL" id="FNII01000012">
    <property type="protein sequence ID" value="SDO07766.1"/>
    <property type="molecule type" value="Genomic_DNA"/>
</dbReference>
<evidence type="ECO:0000313" key="1">
    <source>
        <dbReference type="EMBL" id="SDO07766.1"/>
    </source>
</evidence>
<name>A0A1H0GLC2_9GAMM</name>
<accession>A0A1H0GLC2</accession>